<reference evidence="11" key="2">
    <citation type="submission" date="2023-01" db="EMBL/GenBank/DDBJ databases">
        <title>Draft genome sequence of Algimonas ampicilliniresistens strain NBRC 108219.</title>
        <authorList>
            <person name="Sun Q."/>
            <person name="Mori K."/>
        </authorList>
    </citation>
    <scope>NUCLEOTIDE SEQUENCE</scope>
    <source>
        <strain evidence="11">NBRC 108219</strain>
    </source>
</reference>
<comment type="subunit">
    <text evidence="8">Homodimer.</text>
</comment>
<dbReference type="NCBIfam" id="TIGR00747">
    <property type="entry name" value="fabH"/>
    <property type="match status" value="1"/>
</dbReference>
<protein>
    <recommendedName>
        <fullName evidence="8">Beta-ketoacyl-[acyl-carrier-protein] synthase III</fullName>
        <shortName evidence="8">Beta-ketoacyl-ACP synthase III</shortName>
        <shortName evidence="8">KAS III</shortName>
        <ecNumber evidence="8">2.3.1.180</ecNumber>
    </recommendedName>
    <alternativeName>
        <fullName evidence="8">3-oxoacyl-[acyl-carrier-protein] synthase 3</fullName>
    </alternativeName>
    <alternativeName>
        <fullName evidence="8">3-oxoacyl-[acyl-carrier-protein] synthase III</fullName>
    </alternativeName>
</protein>
<comment type="subcellular location">
    <subcellularLocation>
        <location evidence="8">Cytoplasm</location>
    </subcellularLocation>
</comment>
<evidence type="ECO:0000313" key="11">
    <source>
        <dbReference type="EMBL" id="GLQ23285.1"/>
    </source>
</evidence>
<feature type="active site" evidence="8">
    <location>
        <position position="116"/>
    </location>
</feature>
<dbReference type="EC" id="2.3.1.180" evidence="8"/>
<comment type="catalytic activity">
    <reaction evidence="8">
        <text>malonyl-[ACP] + acetyl-CoA + H(+) = 3-oxobutanoyl-[ACP] + CO2 + CoA</text>
        <dbReference type="Rhea" id="RHEA:12080"/>
        <dbReference type="Rhea" id="RHEA-COMP:9623"/>
        <dbReference type="Rhea" id="RHEA-COMP:9625"/>
        <dbReference type="ChEBI" id="CHEBI:15378"/>
        <dbReference type="ChEBI" id="CHEBI:16526"/>
        <dbReference type="ChEBI" id="CHEBI:57287"/>
        <dbReference type="ChEBI" id="CHEBI:57288"/>
        <dbReference type="ChEBI" id="CHEBI:78449"/>
        <dbReference type="ChEBI" id="CHEBI:78450"/>
        <dbReference type="EC" id="2.3.1.180"/>
    </reaction>
</comment>
<evidence type="ECO:0000256" key="8">
    <source>
        <dbReference type="HAMAP-Rule" id="MF_01815"/>
    </source>
</evidence>
<dbReference type="CDD" id="cd00830">
    <property type="entry name" value="KAS_III"/>
    <property type="match status" value="1"/>
</dbReference>
<feature type="active site" evidence="8">
    <location>
        <position position="249"/>
    </location>
</feature>
<dbReference type="RefSeq" id="WP_284388552.1">
    <property type="nucleotide sequence ID" value="NZ_BSNK01000001.1"/>
</dbReference>
<keyword evidence="4 8" id="KW-0276">Fatty acid metabolism</keyword>
<dbReference type="Gene3D" id="3.40.47.10">
    <property type="match status" value="1"/>
</dbReference>
<dbReference type="Proteomes" id="UP001161391">
    <property type="component" value="Unassembled WGS sequence"/>
</dbReference>
<dbReference type="InterPro" id="IPR013751">
    <property type="entry name" value="ACP_syn_III_N"/>
</dbReference>
<keyword evidence="6 8" id="KW-0275">Fatty acid biosynthesis</keyword>
<keyword evidence="12" id="KW-1185">Reference proteome</keyword>
<dbReference type="InterPro" id="IPR016039">
    <property type="entry name" value="Thiolase-like"/>
</dbReference>
<name>A0ABQ5V9F1_9PROT</name>
<organism evidence="11 12">
    <name type="scientific">Algimonas ampicilliniresistens</name>
    <dbReference type="NCBI Taxonomy" id="1298735"/>
    <lineage>
        <taxon>Bacteria</taxon>
        <taxon>Pseudomonadati</taxon>
        <taxon>Pseudomonadota</taxon>
        <taxon>Alphaproteobacteria</taxon>
        <taxon>Maricaulales</taxon>
        <taxon>Robiginitomaculaceae</taxon>
        <taxon>Algimonas</taxon>
    </lineage>
</organism>
<dbReference type="InterPro" id="IPR013747">
    <property type="entry name" value="ACP_syn_III_C"/>
</dbReference>
<dbReference type="InterPro" id="IPR004655">
    <property type="entry name" value="FabH"/>
</dbReference>
<comment type="caution">
    <text evidence="11">The sequence shown here is derived from an EMBL/GenBank/DDBJ whole genome shotgun (WGS) entry which is preliminary data.</text>
</comment>
<keyword evidence="8" id="KW-0012">Acyltransferase</keyword>
<comment type="function">
    <text evidence="8">Catalyzes the condensation reaction of fatty acid synthesis by the addition to an acyl acceptor of two carbons from malonyl-ACP. Catalyzes the first condensation reaction which initiates fatty acid synthesis and may therefore play a role in governing the total rate of fatty acid production. Possesses both acetoacetyl-ACP synthase and acetyl transacylase activities. Its substrate specificity determines the biosynthesis of branched-chain and/or straight-chain of fatty acids.</text>
</comment>
<keyword evidence="3 8" id="KW-0808">Transferase</keyword>
<sequence>MTVRAVVRGIGSYLPERVMENAEFAETLGLETSDEWIRERTGIKRRHIAAEGETTSDLGLAAALKALESANMTAADLDLILVATSTPDLTFPSTATMIQHRLGMTHGAAFDVQAVCSGFVYGIHTANALIRSGAHQRILLIGAETFSRILDWEDRGTCVLFGDGAGAIILEAQSDTQDGVIHSVIRSNGAHCDMLYVDGGPSSTGTVGKLRMLGNAVFKHAVNDIARIIQTCADEAEYDVPTIDWFVPHQANQRILTAVARKLKLRPEQVVSTVAEHANTSAASVPLAWDAAVRDGRIKKGDTVMLEAFGGGFTWGACLLRY</sequence>
<keyword evidence="2 8" id="KW-0444">Lipid biosynthesis</keyword>
<comment type="domain">
    <text evidence="8">The last Arg residue of the ACP-binding site is essential for the weak association between ACP/AcpP and FabH.</text>
</comment>
<comment type="pathway">
    <text evidence="8">Lipid metabolism; fatty acid biosynthesis.</text>
</comment>
<feature type="domain" description="Beta-ketoacyl-[acyl-carrier-protein] synthase III C-terminal" evidence="9">
    <location>
        <begin position="234"/>
        <end position="322"/>
    </location>
</feature>
<gene>
    <name evidence="8 11" type="primary">fabH</name>
    <name evidence="11" type="ORF">GCM10007853_11590</name>
</gene>
<dbReference type="PANTHER" id="PTHR43091">
    <property type="entry name" value="3-OXOACYL-[ACYL-CARRIER-PROTEIN] SYNTHASE"/>
    <property type="match status" value="1"/>
</dbReference>
<comment type="similarity">
    <text evidence="1 8">Belongs to the thiolase-like superfamily. FabH family.</text>
</comment>
<feature type="domain" description="Beta-ketoacyl-[acyl-carrier-protein] synthase III N-terminal" evidence="10">
    <location>
        <begin position="110"/>
        <end position="189"/>
    </location>
</feature>
<feature type="region of interest" description="ACP-binding" evidence="8">
    <location>
        <begin position="250"/>
        <end position="254"/>
    </location>
</feature>
<dbReference type="SUPFAM" id="SSF53901">
    <property type="entry name" value="Thiolase-like"/>
    <property type="match status" value="1"/>
</dbReference>
<keyword evidence="5 8" id="KW-0443">Lipid metabolism</keyword>
<reference evidence="11" key="1">
    <citation type="journal article" date="2014" name="Int. J. Syst. Evol. Microbiol.">
        <title>Complete genome of a new Firmicutes species belonging to the dominant human colonic microbiota ('Ruminococcus bicirculans') reveals two chromosomes and a selective capacity to utilize plant glucans.</title>
        <authorList>
            <consortium name="NISC Comparative Sequencing Program"/>
            <person name="Wegmann U."/>
            <person name="Louis P."/>
            <person name="Goesmann A."/>
            <person name="Henrissat B."/>
            <person name="Duncan S.H."/>
            <person name="Flint H.J."/>
        </authorList>
    </citation>
    <scope>NUCLEOTIDE SEQUENCE</scope>
    <source>
        <strain evidence="11">NBRC 108219</strain>
    </source>
</reference>
<proteinExistence type="inferred from homology"/>
<evidence type="ECO:0000313" key="12">
    <source>
        <dbReference type="Proteomes" id="UP001161391"/>
    </source>
</evidence>
<dbReference type="Pfam" id="PF08545">
    <property type="entry name" value="ACP_syn_III"/>
    <property type="match status" value="1"/>
</dbReference>
<evidence type="ECO:0000259" key="9">
    <source>
        <dbReference type="Pfam" id="PF08541"/>
    </source>
</evidence>
<accession>A0ABQ5V9F1</accession>
<keyword evidence="7 8" id="KW-0511">Multifunctional enzyme</keyword>
<keyword evidence="8" id="KW-0963">Cytoplasm</keyword>
<evidence type="ECO:0000259" key="10">
    <source>
        <dbReference type="Pfam" id="PF08545"/>
    </source>
</evidence>
<evidence type="ECO:0000256" key="4">
    <source>
        <dbReference type="ARBA" id="ARBA00022832"/>
    </source>
</evidence>
<evidence type="ECO:0000256" key="3">
    <source>
        <dbReference type="ARBA" id="ARBA00022679"/>
    </source>
</evidence>
<dbReference type="EMBL" id="BSNK01000001">
    <property type="protein sequence ID" value="GLQ23285.1"/>
    <property type="molecule type" value="Genomic_DNA"/>
</dbReference>
<dbReference type="NCBIfam" id="NF006829">
    <property type="entry name" value="PRK09352.1"/>
    <property type="match status" value="1"/>
</dbReference>
<evidence type="ECO:0000256" key="6">
    <source>
        <dbReference type="ARBA" id="ARBA00023160"/>
    </source>
</evidence>
<evidence type="ECO:0000256" key="7">
    <source>
        <dbReference type="ARBA" id="ARBA00023268"/>
    </source>
</evidence>
<evidence type="ECO:0000256" key="1">
    <source>
        <dbReference type="ARBA" id="ARBA00008642"/>
    </source>
</evidence>
<dbReference type="PANTHER" id="PTHR43091:SF1">
    <property type="entry name" value="BETA-KETOACYL-[ACYL-CARRIER-PROTEIN] SYNTHASE III, CHLOROPLASTIC"/>
    <property type="match status" value="1"/>
</dbReference>
<dbReference type="Pfam" id="PF08541">
    <property type="entry name" value="ACP_syn_III_C"/>
    <property type="match status" value="1"/>
</dbReference>
<evidence type="ECO:0000256" key="2">
    <source>
        <dbReference type="ARBA" id="ARBA00022516"/>
    </source>
</evidence>
<dbReference type="HAMAP" id="MF_01815">
    <property type="entry name" value="FabH"/>
    <property type="match status" value="1"/>
</dbReference>
<feature type="active site" evidence="8">
    <location>
        <position position="279"/>
    </location>
</feature>
<evidence type="ECO:0000256" key="5">
    <source>
        <dbReference type="ARBA" id="ARBA00023098"/>
    </source>
</evidence>